<proteinExistence type="inferred from homology"/>
<protein>
    <submittedName>
        <fullName evidence="8">Cytochrome P450</fullName>
    </submittedName>
</protein>
<dbReference type="GO" id="GO:0005506">
    <property type="term" value="F:iron ion binding"/>
    <property type="evidence" value="ECO:0007669"/>
    <property type="project" value="InterPro"/>
</dbReference>
<dbReference type="SUPFAM" id="SSF48264">
    <property type="entry name" value="Cytochrome P450"/>
    <property type="match status" value="1"/>
</dbReference>
<evidence type="ECO:0000313" key="9">
    <source>
        <dbReference type="Proteomes" id="UP000225108"/>
    </source>
</evidence>
<dbReference type="InterPro" id="IPR002397">
    <property type="entry name" value="Cyt_P450_B"/>
</dbReference>
<evidence type="ECO:0000256" key="7">
    <source>
        <dbReference type="RuleBase" id="RU000461"/>
    </source>
</evidence>
<dbReference type="Pfam" id="PF00067">
    <property type="entry name" value="p450"/>
    <property type="match status" value="1"/>
</dbReference>
<dbReference type="PANTHER" id="PTHR46696">
    <property type="entry name" value="P450, PUTATIVE (EUROFUNG)-RELATED"/>
    <property type="match status" value="1"/>
</dbReference>
<sequence>MSDVDLFSDNTLNDPYPAFRALRDTAPAVWLNQLNCWAVPRYTEVRTVLGDWERFSAAQGVGLNDDVNAMSVDTVLASDPPLHDTLRAVLAESLSPRAIRSLTDHIRSQADSLVESLVARGTFDAVTELAQVFPPSIVADLLGIPHEVRPRLLPWGDAMFNSLGPANDRMVASLPDLGEMFQWAHTVAPTELAEGSMGRAVYEAADAGKIEREHAPQLLAAYTAAAMDTTVNSIGSAIWLFSQHPEQWAAVREDRSLIPSAFNEALRFESPVHYFTRVAPTATVIDNIDINAGDRVLVMYGSANRDERHYGDNADTFDITRDASDHLAFGYGLHGCAGQAFARMEAHALFAALADRVETFTAAGPPVRHINNTVRGLGSLPVSVIRA</sequence>
<dbReference type="InterPro" id="IPR017972">
    <property type="entry name" value="Cyt_P450_CS"/>
</dbReference>
<evidence type="ECO:0000256" key="4">
    <source>
        <dbReference type="ARBA" id="ARBA00023002"/>
    </source>
</evidence>
<keyword evidence="4 7" id="KW-0560">Oxidoreductase</keyword>
<keyword evidence="6 7" id="KW-0503">Monooxygenase</keyword>
<keyword evidence="2 7" id="KW-0349">Heme</keyword>
<dbReference type="GO" id="GO:0020037">
    <property type="term" value="F:heme binding"/>
    <property type="evidence" value="ECO:0007669"/>
    <property type="project" value="InterPro"/>
</dbReference>
<dbReference type="PRINTS" id="PR00359">
    <property type="entry name" value="BP450"/>
</dbReference>
<comment type="similarity">
    <text evidence="1 7">Belongs to the cytochrome P450 family.</text>
</comment>
<evidence type="ECO:0000256" key="2">
    <source>
        <dbReference type="ARBA" id="ARBA00022617"/>
    </source>
</evidence>
<comment type="caution">
    <text evidence="8">The sequence shown here is derived from an EMBL/GenBank/DDBJ whole genome shotgun (WGS) entry which is preliminary data.</text>
</comment>
<dbReference type="GO" id="GO:0016705">
    <property type="term" value="F:oxidoreductase activity, acting on paired donors, with incorporation or reduction of molecular oxygen"/>
    <property type="evidence" value="ECO:0007669"/>
    <property type="project" value="InterPro"/>
</dbReference>
<gene>
    <name evidence="8" type="ORF">CSW57_00115</name>
</gene>
<evidence type="ECO:0000256" key="6">
    <source>
        <dbReference type="ARBA" id="ARBA00023033"/>
    </source>
</evidence>
<keyword evidence="3 7" id="KW-0479">Metal-binding</keyword>
<accession>A0A2G3PTL4</accession>
<evidence type="ECO:0000256" key="3">
    <source>
        <dbReference type="ARBA" id="ARBA00022723"/>
    </source>
</evidence>
<evidence type="ECO:0000313" key="8">
    <source>
        <dbReference type="EMBL" id="PHV69145.1"/>
    </source>
</evidence>
<dbReference type="GO" id="GO:0004497">
    <property type="term" value="F:monooxygenase activity"/>
    <property type="evidence" value="ECO:0007669"/>
    <property type="project" value="UniProtKB-KW"/>
</dbReference>
<dbReference type="Proteomes" id="UP000225108">
    <property type="component" value="Unassembled WGS sequence"/>
</dbReference>
<dbReference type="Gene3D" id="1.10.630.10">
    <property type="entry name" value="Cytochrome P450"/>
    <property type="match status" value="1"/>
</dbReference>
<dbReference type="InterPro" id="IPR036396">
    <property type="entry name" value="Cyt_P450_sf"/>
</dbReference>
<dbReference type="InterPro" id="IPR001128">
    <property type="entry name" value="Cyt_P450"/>
</dbReference>
<dbReference type="AlphaFoldDB" id="A0A2G3PTL4"/>
<dbReference type="EMBL" id="PEBD01000002">
    <property type="protein sequence ID" value="PHV69145.1"/>
    <property type="molecule type" value="Genomic_DNA"/>
</dbReference>
<evidence type="ECO:0000256" key="1">
    <source>
        <dbReference type="ARBA" id="ARBA00010617"/>
    </source>
</evidence>
<reference evidence="8 9" key="1">
    <citation type="submission" date="2017-10" db="EMBL/GenBank/DDBJ databases">
        <title>The draft genome sequence of Williamsia sp. BULT 1.1 isolated from the semi-arid grassland soils from South Africa.</title>
        <authorList>
            <person name="Kabwe M.H."/>
            <person name="Govender N."/>
            <person name="Mutseka Lunga P."/>
            <person name="Vikram S."/>
            <person name="Makhalanyane T.P."/>
        </authorList>
    </citation>
    <scope>NUCLEOTIDE SEQUENCE [LARGE SCALE GENOMIC DNA]</scope>
    <source>
        <strain evidence="8 9">BULT 1.1</strain>
    </source>
</reference>
<dbReference type="PANTHER" id="PTHR46696:SF1">
    <property type="entry name" value="CYTOCHROME P450 YJIB-RELATED"/>
    <property type="match status" value="1"/>
</dbReference>
<organism evidence="8 9">
    <name type="scientific">Williamsia marianensis</name>
    <dbReference type="NCBI Taxonomy" id="85044"/>
    <lineage>
        <taxon>Bacteria</taxon>
        <taxon>Bacillati</taxon>
        <taxon>Actinomycetota</taxon>
        <taxon>Actinomycetes</taxon>
        <taxon>Mycobacteriales</taxon>
        <taxon>Nocardiaceae</taxon>
        <taxon>Williamsia</taxon>
    </lineage>
</organism>
<dbReference type="PROSITE" id="PS00086">
    <property type="entry name" value="CYTOCHROME_P450"/>
    <property type="match status" value="1"/>
</dbReference>
<name>A0A2G3PTL4_WILMA</name>
<evidence type="ECO:0000256" key="5">
    <source>
        <dbReference type="ARBA" id="ARBA00023004"/>
    </source>
</evidence>
<dbReference type="CDD" id="cd11037">
    <property type="entry name" value="CYP199A2-like"/>
    <property type="match status" value="1"/>
</dbReference>
<keyword evidence="5 7" id="KW-0408">Iron</keyword>